<comment type="caution">
    <text evidence="2">The sequence shown here is derived from an EMBL/GenBank/DDBJ whole genome shotgun (WGS) entry which is preliminary data.</text>
</comment>
<dbReference type="EMBL" id="NKQK01000001">
    <property type="protein sequence ID" value="PSS35634.1"/>
    <property type="molecule type" value="Genomic_DNA"/>
</dbReference>
<dbReference type="InterPro" id="IPR045281">
    <property type="entry name" value="CONSTANS-like"/>
</dbReference>
<dbReference type="STRING" id="1590841.A0A2R6S035"/>
<dbReference type="PANTHER" id="PTHR31319:SF110">
    <property type="entry name" value="CCT MOTIF FAMILY PROTEIN"/>
    <property type="match status" value="1"/>
</dbReference>
<proteinExistence type="predicted"/>
<evidence type="ECO:0000256" key="1">
    <source>
        <dbReference type="SAM" id="MobiDB-lite"/>
    </source>
</evidence>
<dbReference type="OMA" id="CCHEENN"/>
<dbReference type="GO" id="GO:0003700">
    <property type="term" value="F:DNA-binding transcription factor activity"/>
    <property type="evidence" value="ECO:0007669"/>
    <property type="project" value="TreeGrafter"/>
</dbReference>
<protein>
    <submittedName>
        <fullName evidence="2">Ras guanine nucleotide exchange factor B like</fullName>
    </submittedName>
</protein>
<dbReference type="InParanoid" id="A0A2R6S035"/>
<dbReference type="AlphaFoldDB" id="A0A2R6S035"/>
<organism evidence="2 3">
    <name type="scientific">Actinidia chinensis var. chinensis</name>
    <name type="common">Chinese soft-hair kiwi</name>
    <dbReference type="NCBI Taxonomy" id="1590841"/>
    <lineage>
        <taxon>Eukaryota</taxon>
        <taxon>Viridiplantae</taxon>
        <taxon>Streptophyta</taxon>
        <taxon>Embryophyta</taxon>
        <taxon>Tracheophyta</taxon>
        <taxon>Spermatophyta</taxon>
        <taxon>Magnoliopsida</taxon>
        <taxon>eudicotyledons</taxon>
        <taxon>Gunneridae</taxon>
        <taxon>Pentapetalae</taxon>
        <taxon>asterids</taxon>
        <taxon>Ericales</taxon>
        <taxon>Actinidiaceae</taxon>
        <taxon>Actinidia</taxon>
    </lineage>
</organism>
<dbReference type="OrthoDB" id="153872at2759"/>
<dbReference type="Gramene" id="PSS35634">
    <property type="protein sequence ID" value="PSS35634"/>
    <property type="gene ID" value="CEY00_Acc00117"/>
</dbReference>
<dbReference type="PANTHER" id="PTHR31319">
    <property type="entry name" value="ZINC FINGER PROTEIN CONSTANS-LIKE 4"/>
    <property type="match status" value="1"/>
</dbReference>
<dbReference type="GO" id="GO:0005634">
    <property type="term" value="C:nucleus"/>
    <property type="evidence" value="ECO:0007669"/>
    <property type="project" value="TreeGrafter"/>
</dbReference>
<reference evidence="2 3" key="1">
    <citation type="submission" date="2017-07" db="EMBL/GenBank/DDBJ databases">
        <title>An improved, manually edited Actinidia chinensis var. chinensis (kiwifruit) genome highlights the challenges associated with draft genomes and gene prediction in plants.</title>
        <authorList>
            <person name="Pilkington S."/>
            <person name="Crowhurst R."/>
            <person name="Hilario E."/>
            <person name="Nardozza S."/>
            <person name="Fraser L."/>
            <person name="Peng Y."/>
            <person name="Gunaseelan K."/>
            <person name="Simpson R."/>
            <person name="Tahir J."/>
            <person name="Deroles S."/>
            <person name="Templeton K."/>
            <person name="Luo Z."/>
            <person name="Davy M."/>
            <person name="Cheng C."/>
            <person name="Mcneilage M."/>
            <person name="Scaglione D."/>
            <person name="Liu Y."/>
            <person name="Zhang Q."/>
            <person name="Datson P."/>
            <person name="De Silva N."/>
            <person name="Gardiner S."/>
            <person name="Bassett H."/>
            <person name="Chagne D."/>
            <person name="Mccallum J."/>
            <person name="Dzierzon H."/>
            <person name="Deng C."/>
            <person name="Wang Y.-Y."/>
            <person name="Barron N."/>
            <person name="Manako K."/>
            <person name="Bowen J."/>
            <person name="Foster T."/>
            <person name="Erridge Z."/>
            <person name="Tiffin H."/>
            <person name="Waite C."/>
            <person name="Davies K."/>
            <person name="Grierson E."/>
            <person name="Laing W."/>
            <person name="Kirk R."/>
            <person name="Chen X."/>
            <person name="Wood M."/>
            <person name="Montefiori M."/>
            <person name="Brummell D."/>
            <person name="Schwinn K."/>
            <person name="Catanach A."/>
            <person name="Fullerton C."/>
            <person name="Li D."/>
            <person name="Meiyalaghan S."/>
            <person name="Nieuwenhuizen N."/>
            <person name="Read N."/>
            <person name="Prakash R."/>
            <person name="Hunter D."/>
            <person name="Zhang H."/>
            <person name="Mckenzie M."/>
            <person name="Knabel M."/>
            <person name="Harris A."/>
            <person name="Allan A."/>
            <person name="Chen A."/>
            <person name="Janssen B."/>
            <person name="Plunkett B."/>
            <person name="Dwamena C."/>
            <person name="Voogd C."/>
            <person name="Leif D."/>
            <person name="Lafferty D."/>
            <person name="Souleyre E."/>
            <person name="Varkonyi-Gasic E."/>
            <person name="Gambi F."/>
            <person name="Hanley J."/>
            <person name="Yao J.-L."/>
            <person name="Cheung J."/>
            <person name="David K."/>
            <person name="Warren B."/>
            <person name="Marsh K."/>
            <person name="Snowden K."/>
            <person name="Lin-Wang K."/>
            <person name="Brian L."/>
            <person name="Martinez-Sanchez M."/>
            <person name="Wang M."/>
            <person name="Ileperuma N."/>
            <person name="Macnee N."/>
            <person name="Campin R."/>
            <person name="Mcatee P."/>
            <person name="Drummond R."/>
            <person name="Espley R."/>
            <person name="Ireland H."/>
            <person name="Wu R."/>
            <person name="Atkinson R."/>
            <person name="Karunairetnam S."/>
            <person name="Bulley S."/>
            <person name="Chunkath S."/>
            <person name="Hanley Z."/>
            <person name="Storey R."/>
            <person name="Thrimawithana A."/>
            <person name="Thomson S."/>
            <person name="David C."/>
            <person name="Testolin R."/>
        </authorList>
    </citation>
    <scope>NUCLEOTIDE SEQUENCE [LARGE SCALE GENOMIC DNA]</scope>
    <source>
        <strain evidence="3">cv. Red5</strain>
        <tissue evidence="2">Young leaf</tissue>
    </source>
</reference>
<reference evidence="3" key="2">
    <citation type="journal article" date="2018" name="BMC Genomics">
        <title>A manually annotated Actinidia chinensis var. chinensis (kiwifruit) genome highlights the challenges associated with draft genomes and gene prediction in plants.</title>
        <authorList>
            <person name="Pilkington S.M."/>
            <person name="Crowhurst R."/>
            <person name="Hilario E."/>
            <person name="Nardozza S."/>
            <person name="Fraser L."/>
            <person name="Peng Y."/>
            <person name="Gunaseelan K."/>
            <person name="Simpson R."/>
            <person name="Tahir J."/>
            <person name="Deroles S.C."/>
            <person name="Templeton K."/>
            <person name="Luo Z."/>
            <person name="Davy M."/>
            <person name="Cheng C."/>
            <person name="McNeilage M."/>
            <person name="Scaglione D."/>
            <person name="Liu Y."/>
            <person name="Zhang Q."/>
            <person name="Datson P."/>
            <person name="De Silva N."/>
            <person name="Gardiner S.E."/>
            <person name="Bassett H."/>
            <person name="Chagne D."/>
            <person name="McCallum J."/>
            <person name="Dzierzon H."/>
            <person name="Deng C."/>
            <person name="Wang Y.Y."/>
            <person name="Barron L."/>
            <person name="Manako K."/>
            <person name="Bowen J."/>
            <person name="Foster T.M."/>
            <person name="Erridge Z.A."/>
            <person name="Tiffin H."/>
            <person name="Waite C.N."/>
            <person name="Davies K.M."/>
            <person name="Grierson E.P."/>
            <person name="Laing W.A."/>
            <person name="Kirk R."/>
            <person name="Chen X."/>
            <person name="Wood M."/>
            <person name="Montefiori M."/>
            <person name="Brummell D.A."/>
            <person name="Schwinn K.E."/>
            <person name="Catanach A."/>
            <person name="Fullerton C."/>
            <person name="Li D."/>
            <person name="Meiyalaghan S."/>
            <person name="Nieuwenhuizen N."/>
            <person name="Read N."/>
            <person name="Prakash R."/>
            <person name="Hunter D."/>
            <person name="Zhang H."/>
            <person name="McKenzie M."/>
            <person name="Knabel M."/>
            <person name="Harris A."/>
            <person name="Allan A.C."/>
            <person name="Gleave A."/>
            <person name="Chen A."/>
            <person name="Janssen B.J."/>
            <person name="Plunkett B."/>
            <person name="Ampomah-Dwamena C."/>
            <person name="Voogd C."/>
            <person name="Leif D."/>
            <person name="Lafferty D."/>
            <person name="Souleyre E.J.F."/>
            <person name="Varkonyi-Gasic E."/>
            <person name="Gambi F."/>
            <person name="Hanley J."/>
            <person name="Yao J.L."/>
            <person name="Cheung J."/>
            <person name="David K.M."/>
            <person name="Warren B."/>
            <person name="Marsh K."/>
            <person name="Snowden K.C."/>
            <person name="Lin-Wang K."/>
            <person name="Brian L."/>
            <person name="Martinez-Sanchez M."/>
            <person name="Wang M."/>
            <person name="Ileperuma N."/>
            <person name="Macnee N."/>
            <person name="Campin R."/>
            <person name="McAtee P."/>
            <person name="Drummond R.S.M."/>
            <person name="Espley R.V."/>
            <person name="Ireland H.S."/>
            <person name="Wu R."/>
            <person name="Atkinson R.G."/>
            <person name="Karunairetnam S."/>
            <person name="Bulley S."/>
            <person name="Chunkath S."/>
            <person name="Hanley Z."/>
            <person name="Storey R."/>
            <person name="Thrimawithana A.H."/>
            <person name="Thomson S."/>
            <person name="David C."/>
            <person name="Testolin R."/>
            <person name="Huang H."/>
            <person name="Hellens R.P."/>
            <person name="Schaffer R.J."/>
        </authorList>
    </citation>
    <scope>NUCLEOTIDE SEQUENCE [LARGE SCALE GENOMIC DNA]</scope>
    <source>
        <strain evidence="3">cv. Red5</strain>
    </source>
</reference>
<keyword evidence="3" id="KW-1185">Reference proteome</keyword>
<name>A0A2R6S035_ACTCC</name>
<evidence type="ECO:0000313" key="3">
    <source>
        <dbReference type="Proteomes" id="UP000241394"/>
    </source>
</evidence>
<gene>
    <name evidence="2" type="ORF">CEY00_Acc00117</name>
</gene>
<dbReference type="GO" id="GO:0009909">
    <property type="term" value="P:regulation of flower development"/>
    <property type="evidence" value="ECO:0007669"/>
    <property type="project" value="InterPro"/>
</dbReference>
<feature type="region of interest" description="Disordered" evidence="1">
    <location>
        <begin position="62"/>
        <end position="83"/>
    </location>
</feature>
<dbReference type="Proteomes" id="UP000241394">
    <property type="component" value="Chromosome LG1"/>
</dbReference>
<accession>A0A2R6S035</accession>
<evidence type="ECO:0000313" key="2">
    <source>
        <dbReference type="EMBL" id="PSS35634.1"/>
    </source>
</evidence>
<sequence length="298" mass="33289">MEIQDFGDSYSNGTMFRNAVYPPEQFPIEEDISSPLPSAQIFEPCDPELLFQEPFRNSQVTPNLTFVNGTKTTPTATNNNSNDLSEIYNSPEEMENDFSLSIPFSIPQLFSQTPNFTISNYPCAPPPLPLLPSCFEENDSPLMPRLESSLSNSCNFLNNFRNSVSSSKLAVDCCGIFSGGDMLENASQRQGFMEFQGDKCGNIFYPDPFPSVYNSTQLQALSNESEDFVNGGGSSTTNPLASSLEGSNYFKVSKLSVQERKEKIHRYLKKRTLRNFTKKIKVSLCLSPHTKQPHLCVQ</sequence>